<dbReference type="InParanoid" id="A0A168M8R3"/>
<organism evidence="2">
    <name type="scientific">Absidia glauca</name>
    <name type="common">Pin mould</name>
    <dbReference type="NCBI Taxonomy" id="4829"/>
    <lineage>
        <taxon>Eukaryota</taxon>
        <taxon>Fungi</taxon>
        <taxon>Fungi incertae sedis</taxon>
        <taxon>Mucoromycota</taxon>
        <taxon>Mucoromycotina</taxon>
        <taxon>Mucoromycetes</taxon>
        <taxon>Mucorales</taxon>
        <taxon>Cunninghamellaceae</taxon>
        <taxon>Absidia</taxon>
    </lineage>
</organism>
<dbReference type="SUPFAM" id="SSF52047">
    <property type="entry name" value="RNI-like"/>
    <property type="match status" value="1"/>
</dbReference>
<name>A0A168M8R3_ABSGL</name>
<dbReference type="OMA" id="WRDKEFI"/>
<dbReference type="OrthoDB" id="2317425at2759"/>
<evidence type="ECO:0000313" key="3">
    <source>
        <dbReference type="Proteomes" id="UP000078561"/>
    </source>
</evidence>
<reference evidence="2" key="1">
    <citation type="submission" date="2016-04" db="EMBL/GenBank/DDBJ databases">
        <authorList>
            <person name="Evans L.H."/>
            <person name="Alamgir A."/>
            <person name="Owens N."/>
            <person name="Weber N.D."/>
            <person name="Virtaneva K."/>
            <person name="Barbian K."/>
            <person name="Babar A."/>
            <person name="Rosenke K."/>
        </authorList>
    </citation>
    <scope>NUCLEOTIDE SEQUENCE [LARGE SCALE GENOMIC DNA]</scope>
    <source>
        <strain evidence="2">CBS 101.48</strain>
    </source>
</reference>
<feature type="region of interest" description="Disordered" evidence="1">
    <location>
        <begin position="236"/>
        <end position="262"/>
    </location>
</feature>
<sequence>MERKPEELPLLLRLPSEILEHIIYVASKIPRDDHYQFSSWQYPEHSYTHLKYIALTCRQLYILCTPYLWRDKEFILPAESDKPGEASNIQMATDILSEQAALFRHLSHLGCYVRSLCRDLTNSPYYDLPDSSLMAQLVCNLRALRVDFHPKPRTQHYGLVYFAQHCPSLSEVYLENCRDTFDDFYTLVHYQRRLRSFTLLNCTIKADTLIQLAELCRGSLQSLLLQQVWIEPIQNDDDHHHNNSSSNNDTNPDEGPTEINNLTTSYLHSNSSTLISHHLYTHILSSQTNLTRLALSDSVAMDILEIIAEGSPHLERLAITLHERRPARVVSSLLAISKLSKLTLLSLAFRYSTNVIHERLASCAPAKYWKLLIQRLPQLQFLHVSASQLLLHGDFILDLLQPSSSLKRIMLHHVALVASPSPMDSFDCNDPWESDTEQDILHGYEQDLELAQNTLDPWQRSPSLWQHVEGYILSLEQAERKGFTCFYSTDKVCFVKGFDDWTEA</sequence>
<dbReference type="Gene3D" id="3.80.10.10">
    <property type="entry name" value="Ribonuclease Inhibitor"/>
    <property type="match status" value="1"/>
</dbReference>
<evidence type="ECO:0000256" key="1">
    <source>
        <dbReference type="SAM" id="MobiDB-lite"/>
    </source>
</evidence>
<protein>
    <recommendedName>
        <fullName evidence="4">F-box domain-containing protein</fullName>
    </recommendedName>
</protein>
<dbReference type="InterPro" id="IPR032675">
    <property type="entry name" value="LRR_dom_sf"/>
</dbReference>
<proteinExistence type="predicted"/>
<accession>A0A168M8R3</accession>
<dbReference type="AlphaFoldDB" id="A0A168M8R3"/>
<gene>
    <name evidence="2" type="primary">ABSGL_03657.1 scaffold 4609</name>
</gene>
<dbReference type="EMBL" id="LT552047">
    <property type="protein sequence ID" value="SAL98130.1"/>
    <property type="molecule type" value="Genomic_DNA"/>
</dbReference>
<evidence type="ECO:0000313" key="2">
    <source>
        <dbReference type="EMBL" id="SAL98130.1"/>
    </source>
</evidence>
<dbReference type="Proteomes" id="UP000078561">
    <property type="component" value="Unassembled WGS sequence"/>
</dbReference>
<keyword evidence="3" id="KW-1185">Reference proteome</keyword>
<evidence type="ECO:0008006" key="4">
    <source>
        <dbReference type="Google" id="ProtNLM"/>
    </source>
</evidence>